<dbReference type="Gene3D" id="2.40.50.40">
    <property type="match status" value="1"/>
</dbReference>
<dbReference type="KEGG" id="sind:105173392"/>
<accession>A0A6I9UGQ2</accession>
<keyword evidence="2" id="KW-0539">Nucleus</keyword>
<dbReference type="PANTHER" id="PTHR47240:SF2">
    <property type="entry name" value="CHROMO DOMAIN-CONTAINING PROTEIN LHP1"/>
    <property type="match status" value="1"/>
</dbReference>
<keyword evidence="5" id="KW-1185">Reference proteome</keyword>
<dbReference type="CDD" id="cd00024">
    <property type="entry name" value="CD_CSD"/>
    <property type="match status" value="1"/>
</dbReference>
<feature type="compositionally biased region" description="Basic and acidic residues" evidence="3">
    <location>
        <begin position="39"/>
        <end position="54"/>
    </location>
</feature>
<dbReference type="Proteomes" id="UP000504604">
    <property type="component" value="Linkage group LG11"/>
</dbReference>
<dbReference type="PRINTS" id="PR00504">
    <property type="entry name" value="CHROMODOMAIN"/>
</dbReference>
<feature type="compositionally biased region" description="Basic residues" evidence="3">
    <location>
        <begin position="155"/>
        <end position="182"/>
    </location>
</feature>
<dbReference type="InterPro" id="IPR017984">
    <property type="entry name" value="Chromo_dom_subgr"/>
</dbReference>
<dbReference type="SMART" id="SM00300">
    <property type="entry name" value="ChSh"/>
    <property type="match status" value="1"/>
</dbReference>
<dbReference type="InterPro" id="IPR023780">
    <property type="entry name" value="Chromo_domain"/>
</dbReference>
<dbReference type="GeneID" id="105173392"/>
<dbReference type="RefSeq" id="XP_011093410.1">
    <property type="nucleotide sequence ID" value="XM_011095108.2"/>
</dbReference>
<dbReference type="PROSITE" id="PS00598">
    <property type="entry name" value="CHROMO_1"/>
    <property type="match status" value="1"/>
</dbReference>
<protein>
    <submittedName>
        <fullName evidence="6">Chromo domain protein LHP1 isoform X1</fullName>
    </submittedName>
</protein>
<reference evidence="6" key="1">
    <citation type="submission" date="2025-08" db="UniProtKB">
        <authorList>
            <consortium name="RefSeq"/>
        </authorList>
    </citation>
    <scope>IDENTIFICATION</scope>
</reference>
<dbReference type="Pfam" id="PF00385">
    <property type="entry name" value="Chromo"/>
    <property type="match status" value="1"/>
</dbReference>
<dbReference type="GO" id="GO:0005634">
    <property type="term" value="C:nucleus"/>
    <property type="evidence" value="ECO:0007669"/>
    <property type="project" value="UniProtKB-SubCell"/>
</dbReference>
<proteinExistence type="predicted"/>
<feature type="region of interest" description="Disordered" evidence="3">
    <location>
        <begin position="154"/>
        <end position="191"/>
    </location>
</feature>
<evidence type="ECO:0000256" key="3">
    <source>
        <dbReference type="SAM" id="MobiDB-lite"/>
    </source>
</evidence>
<dbReference type="SUPFAM" id="SSF54160">
    <property type="entry name" value="Chromo domain-like"/>
    <property type="match status" value="1"/>
</dbReference>
<dbReference type="FunCoup" id="A0A6I9UGQ2">
    <property type="interactions" value="1321"/>
</dbReference>
<dbReference type="GO" id="GO:0031507">
    <property type="term" value="P:heterochromatin formation"/>
    <property type="evidence" value="ECO:0007669"/>
    <property type="project" value="InterPro"/>
</dbReference>
<dbReference type="OrthoDB" id="1918685at2759"/>
<dbReference type="InParanoid" id="A0A6I9UGQ2"/>
<dbReference type="PANTHER" id="PTHR47240">
    <property type="entry name" value="CHROMO DOMAIN-CONTAINING PROTEIN LHP1"/>
    <property type="match status" value="1"/>
</dbReference>
<evidence type="ECO:0000313" key="6">
    <source>
        <dbReference type="RefSeq" id="XP_011093410.1"/>
    </source>
</evidence>
<evidence type="ECO:0000256" key="2">
    <source>
        <dbReference type="ARBA" id="ARBA00023242"/>
    </source>
</evidence>
<dbReference type="InterPro" id="IPR023779">
    <property type="entry name" value="Chromodomain_CS"/>
</dbReference>
<dbReference type="PROSITE" id="PS50013">
    <property type="entry name" value="CHROMO_2"/>
    <property type="match status" value="1"/>
</dbReference>
<name>A0A6I9UGQ2_SESIN</name>
<evidence type="ECO:0000256" key="1">
    <source>
        <dbReference type="ARBA" id="ARBA00004123"/>
    </source>
</evidence>
<evidence type="ECO:0000313" key="5">
    <source>
        <dbReference type="Proteomes" id="UP000504604"/>
    </source>
</evidence>
<feature type="domain" description="Chromo" evidence="4">
    <location>
        <begin position="101"/>
        <end position="160"/>
    </location>
</feature>
<dbReference type="GO" id="GO:0000792">
    <property type="term" value="C:heterochromatin"/>
    <property type="evidence" value="ECO:0007669"/>
    <property type="project" value="UniProtKB-ARBA"/>
</dbReference>
<feature type="region of interest" description="Disordered" evidence="3">
    <location>
        <begin position="1"/>
        <end position="73"/>
    </location>
</feature>
<feature type="compositionally biased region" description="Acidic residues" evidence="3">
    <location>
        <begin position="55"/>
        <end position="73"/>
    </location>
</feature>
<dbReference type="InterPro" id="IPR016197">
    <property type="entry name" value="Chromo-like_dom_sf"/>
</dbReference>
<dbReference type="SMART" id="SM00298">
    <property type="entry name" value="CHROMO"/>
    <property type="match status" value="1"/>
</dbReference>
<evidence type="ECO:0000259" key="4">
    <source>
        <dbReference type="PROSITE" id="PS50013"/>
    </source>
</evidence>
<comment type="subcellular location">
    <subcellularLocation>
        <location evidence="1">Nucleus</location>
    </subcellularLocation>
</comment>
<dbReference type="InterPro" id="IPR044251">
    <property type="entry name" value="LHP1-like"/>
</dbReference>
<gene>
    <name evidence="6" type="primary">LOC105173392</name>
</gene>
<organism evidence="5 6">
    <name type="scientific">Sesamum indicum</name>
    <name type="common">Oriental sesame</name>
    <name type="synonym">Sesamum orientale</name>
    <dbReference type="NCBI Taxonomy" id="4182"/>
    <lineage>
        <taxon>Eukaryota</taxon>
        <taxon>Viridiplantae</taxon>
        <taxon>Streptophyta</taxon>
        <taxon>Embryophyta</taxon>
        <taxon>Tracheophyta</taxon>
        <taxon>Spermatophyta</taxon>
        <taxon>Magnoliopsida</taxon>
        <taxon>eudicotyledons</taxon>
        <taxon>Gunneridae</taxon>
        <taxon>Pentapetalae</taxon>
        <taxon>asterids</taxon>
        <taxon>lamiids</taxon>
        <taxon>Lamiales</taxon>
        <taxon>Pedaliaceae</taxon>
        <taxon>Sesamum</taxon>
    </lineage>
</organism>
<dbReference type="InterPro" id="IPR000953">
    <property type="entry name" value="Chromo/chromo_shadow_dom"/>
</dbReference>
<dbReference type="InterPro" id="IPR008251">
    <property type="entry name" value="Chromo_shadow_dom"/>
</dbReference>
<sequence>MKGGKKRNTNADPVQPSGPPPSEPSTAVVSVNGGGDVVGEERRKNPEESERFETGDEAYEEEEGEEEDSEAEKEYEQFENIQIQEGEEAEGERTKLAEGYYEIEAVRRKRVRKGQVQYLIKWRGWSEAANTWEPLENLLQCSDVIDAFEESLKAGKSRSTRKRKRKTGVTHVQTKKKQHHQQQRSPAAATYNVPSHVIRIAEEPLSFPRLNDLSGTNESGETNVNSINSIENSKKVIENGARMVSVITEYEKEQNELDLKICELKGAMVVSTENANRLAITSQESQLAGEDALANGLRKTDGVDPNQLGRCIGAKKRKSGSVKRFMKDPTSCSVDDALNGDPGCASLVPISIQHPDFLENNSNCKNTYEDSKSMCTITQIVRPISYKASVSNNVQEVLVAFEAVRSDGTKVTVDNKFLKANNPLLLIDFYEKHLRYSPT</sequence>
<dbReference type="AlphaFoldDB" id="A0A6I9UGQ2"/>